<keyword evidence="6" id="KW-1185">Reference proteome</keyword>
<dbReference type="InterPro" id="IPR020084">
    <property type="entry name" value="NUDIX_hydrolase_CS"/>
</dbReference>
<evidence type="ECO:0000259" key="4">
    <source>
        <dbReference type="PROSITE" id="PS51462"/>
    </source>
</evidence>
<dbReference type="OrthoDB" id="9804442at2"/>
<dbReference type="GO" id="GO:0016787">
    <property type="term" value="F:hydrolase activity"/>
    <property type="evidence" value="ECO:0007669"/>
    <property type="project" value="UniProtKB-KW"/>
</dbReference>
<dbReference type="EMBL" id="SSXH01000852">
    <property type="protein sequence ID" value="THJ37417.1"/>
    <property type="molecule type" value="Genomic_DNA"/>
</dbReference>
<dbReference type="InterPro" id="IPR015797">
    <property type="entry name" value="NUDIX_hydrolase-like_dom_sf"/>
</dbReference>
<evidence type="ECO:0000256" key="2">
    <source>
        <dbReference type="ARBA" id="ARBA00022801"/>
    </source>
</evidence>
<dbReference type="PROSITE" id="PS00893">
    <property type="entry name" value="NUDIX_BOX"/>
    <property type="match status" value="1"/>
</dbReference>
<evidence type="ECO:0000313" key="6">
    <source>
        <dbReference type="Proteomes" id="UP000305282"/>
    </source>
</evidence>
<evidence type="ECO:0000313" key="5">
    <source>
        <dbReference type="EMBL" id="THJ37417.1"/>
    </source>
</evidence>
<dbReference type="PANTHER" id="PTHR43736:SF1">
    <property type="entry name" value="DIHYDRONEOPTERIN TRIPHOSPHATE DIPHOSPHATASE"/>
    <property type="match status" value="1"/>
</dbReference>
<keyword evidence="2 3" id="KW-0378">Hydrolase</keyword>
<evidence type="ECO:0000256" key="3">
    <source>
        <dbReference type="RuleBase" id="RU003476"/>
    </source>
</evidence>
<name>A0A4S5BWR8_9ACTN</name>
<dbReference type="InterPro" id="IPR000086">
    <property type="entry name" value="NUDIX_hydrolase_dom"/>
</dbReference>
<dbReference type="SUPFAM" id="SSF55811">
    <property type="entry name" value="Nudix"/>
    <property type="match status" value="1"/>
</dbReference>
<dbReference type="PANTHER" id="PTHR43736">
    <property type="entry name" value="ADP-RIBOSE PYROPHOSPHATASE"/>
    <property type="match status" value="1"/>
</dbReference>
<feature type="domain" description="Nudix hydrolase" evidence="4">
    <location>
        <begin position="8"/>
        <end position="141"/>
    </location>
</feature>
<proteinExistence type="inferred from homology"/>
<sequence length="141" mass="14875">MSVDEVASLTADVVVLADDGDGVGHVLLVQRGHEPYAGCWALPGGYLNQGERPKTAAARELAEETGTTAGALVFVGVYAEPDRDPRGRVVTFAYRARLATMPPPVAGDDAAAARWLPLHEALDNDLAFDHAAIIVDALRTV</sequence>
<dbReference type="PRINTS" id="PR00502">
    <property type="entry name" value="NUDIXFAMILY"/>
</dbReference>
<dbReference type="Proteomes" id="UP000305282">
    <property type="component" value="Unassembled WGS sequence"/>
</dbReference>
<dbReference type="Gene3D" id="3.90.79.10">
    <property type="entry name" value="Nucleoside Triphosphate Pyrophosphohydrolase"/>
    <property type="match status" value="1"/>
</dbReference>
<dbReference type="RefSeq" id="WP_136449534.1">
    <property type="nucleotide sequence ID" value="NZ_SSXH01000852.1"/>
</dbReference>
<gene>
    <name evidence="5" type="ORF">E7Y31_21430</name>
</gene>
<comment type="similarity">
    <text evidence="1 3">Belongs to the Nudix hydrolase family.</text>
</comment>
<organism evidence="5 6">
    <name type="scientific">Candidatus Frankia alpina</name>
    <dbReference type="NCBI Taxonomy" id="2699483"/>
    <lineage>
        <taxon>Bacteria</taxon>
        <taxon>Bacillati</taxon>
        <taxon>Actinomycetota</taxon>
        <taxon>Actinomycetes</taxon>
        <taxon>Frankiales</taxon>
        <taxon>Frankiaceae</taxon>
        <taxon>Frankia</taxon>
    </lineage>
</organism>
<comment type="caution">
    <text evidence="5">The sequence shown here is derived from an EMBL/GenBank/DDBJ whole genome shotgun (WGS) entry which is preliminary data.</text>
</comment>
<accession>A0A4S5BWR8</accession>
<dbReference type="Pfam" id="PF00293">
    <property type="entry name" value="NUDIX"/>
    <property type="match status" value="1"/>
</dbReference>
<dbReference type="AlphaFoldDB" id="A0A4S5BWR8"/>
<reference evidence="5 6" key="1">
    <citation type="submission" date="2019-04" db="EMBL/GenBank/DDBJ databases">
        <title>Draft genome sequences for three unisolated Alnus-infective Frankia Sp+ strains, AgTrS, AiOr and AvVan, the first sequenced Frankia strains able to sporulate in-planta.</title>
        <authorList>
            <person name="Bethencourt L."/>
            <person name="Vautrin F."/>
            <person name="Taib N."/>
            <person name="Dubost A."/>
            <person name="Castro-Garcia L."/>
            <person name="Imbaud O."/>
            <person name="Abrouk D."/>
            <person name="Fournier P."/>
            <person name="Briolay J."/>
            <person name="Nguyen A."/>
            <person name="Normand P."/>
            <person name="Fernandez M.P."/>
            <person name="Brochier-Armanet C."/>
            <person name="Herrera-Belaroussi A."/>
        </authorList>
    </citation>
    <scope>NUCLEOTIDE SEQUENCE [LARGE SCALE GENOMIC DNA]</scope>
    <source>
        <strain evidence="5 6">AvVan</strain>
    </source>
</reference>
<evidence type="ECO:0000256" key="1">
    <source>
        <dbReference type="ARBA" id="ARBA00005582"/>
    </source>
</evidence>
<protein>
    <submittedName>
        <fullName evidence="5">NUDIX hydrolase</fullName>
    </submittedName>
</protein>
<dbReference type="PROSITE" id="PS51462">
    <property type="entry name" value="NUDIX"/>
    <property type="match status" value="1"/>
</dbReference>
<dbReference type="CDD" id="cd18873">
    <property type="entry name" value="NUDIX_NadM_like"/>
    <property type="match status" value="1"/>
</dbReference>
<dbReference type="InterPro" id="IPR020476">
    <property type="entry name" value="Nudix_hydrolase"/>
</dbReference>